<organism evidence="6 7">
    <name type="scientific">Candidatus Desantisbacteria bacterium CG_4_10_14_0_8_um_filter_48_22</name>
    <dbReference type="NCBI Taxonomy" id="1974543"/>
    <lineage>
        <taxon>Bacteria</taxon>
        <taxon>Candidatus Desantisiibacteriota</taxon>
    </lineage>
</organism>
<dbReference type="Proteomes" id="UP000229307">
    <property type="component" value="Unassembled WGS sequence"/>
</dbReference>
<evidence type="ECO:0000256" key="2">
    <source>
        <dbReference type="ARBA" id="ARBA00022723"/>
    </source>
</evidence>
<dbReference type="InterPro" id="IPR041147">
    <property type="entry name" value="GH38_C"/>
</dbReference>
<dbReference type="Pfam" id="PF07748">
    <property type="entry name" value="Glyco_hydro_38C"/>
    <property type="match status" value="1"/>
</dbReference>
<keyword evidence="3" id="KW-0378">Hydrolase</keyword>
<dbReference type="Gene3D" id="2.60.40.1180">
    <property type="entry name" value="Golgi alpha-mannosidase II"/>
    <property type="match status" value="1"/>
</dbReference>
<dbReference type="InterPro" id="IPR013780">
    <property type="entry name" value="Glyco_hydro_b"/>
</dbReference>
<dbReference type="InterPro" id="IPR000602">
    <property type="entry name" value="Glyco_hydro_38_N"/>
</dbReference>
<name>A0A2M7S9G8_9BACT</name>
<dbReference type="InterPro" id="IPR011330">
    <property type="entry name" value="Glyco_hydro/deAcase_b/a-brl"/>
</dbReference>
<dbReference type="EMBL" id="PFMR01000222">
    <property type="protein sequence ID" value="PIZ15943.1"/>
    <property type="molecule type" value="Genomic_DNA"/>
</dbReference>
<protein>
    <recommendedName>
        <fullName evidence="5">Glycoside hydrolase family 38 central domain-containing protein</fullName>
    </recommendedName>
</protein>
<dbReference type="FunFam" id="1.20.1270.50:FF:000004">
    <property type="entry name" value="alpha-mannosidase 2C1 isoform X1"/>
    <property type="match status" value="1"/>
</dbReference>
<dbReference type="Gene3D" id="1.20.1270.50">
    <property type="entry name" value="Glycoside hydrolase family 38, central domain"/>
    <property type="match status" value="1"/>
</dbReference>
<dbReference type="InterPro" id="IPR027291">
    <property type="entry name" value="Glyco_hydro_38_N_sf"/>
</dbReference>
<dbReference type="InterPro" id="IPR011013">
    <property type="entry name" value="Gal_mutarotase_sf_dom"/>
</dbReference>
<evidence type="ECO:0000313" key="6">
    <source>
        <dbReference type="EMBL" id="PIZ15943.1"/>
    </source>
</evidence>
<dbReference type="Pfam" id="PF17677">
    <property type="entry name" value="Glyco_hydro38C2"/>
    <property type="match status" value="1"/>
</dbReference>
<gene>
    <name evidence="6" type="ORF">COY52_08430</name>
</gene>
<dbReference type="GO" id="GO:0030246">
    <property type="term" value="F:carbohydrate binding"/>
    <property type="evidence" value="ECO:0007669"/>
    <property type="project" value="InterPro"/>
</dbReference>
<dbReference type="AlphaFoldDB" id="A0A2M7S9G8"/>
<dbReference type="GO" id="GO:0009313">
    <property type="term" value="P:oligosaccharide catabolic process"/>
    <property type="evidence" value="ECO:0007669"/>
    <property type="project" value="TreeGrafter"/>
</dbReference>
<dbReference type="SUPFAM" id="SSF74650">
    <property type="entry name" value="Galactose mutarotase-like"/>
    <property type="match status" value="1"/>
</dbReference>
<evidence type="ECO:0000256" key="3">
    <source>
        <dbReference type="ARBA" id="ARBA00022801"/>
    </source>
</evidence>
<dbReference type="PANTHER" id="PTHR46017">
    <property type="entry name" value="ALPHA-MANNOSIDASE 2C1"/>
    <property type="match status" value="1"/>
</dbReference>
<dbReference type="Gene3D" id="2.60.40.2220">
    <property type="match status" value="1"/>
</dbReference>
<dbReference type="InterPro" id="IPR028995">
    <property type="entry name" value="Glyco_hydro_57/38_cen_sf"/>
</dbReference>
<evidence type="ECO:0000256" key="4">
    <source>
        <dbReference type="ARBA" id="ARBA00023295"/>
    </source>
</evidence>
<dbReference type="InterPro" id="IPR015341">
    <property type="entry name" value="Glyco_hydro_38_cen"/>
</dbReference>
<dbReference type="SUPFAM" id="SSF88688">
    <property type="entry name" value="Families 57/38 glycoside transferase middle domain"/>
    <property type="match status" value="1"/>
</dbReference>
<proteinExistence type="inferred from homology"/>
<dbReference type="Gene3D" id="3.20.110.10">
    <property type="entry name" value="Glycoside hydrolase 38, N terminal domain"/>
    <property type="match status" value="1"/>
</dbReference>
<accession>A0A2M7S9G8</accession>
<evidence type="ECO:0000259" key="5">
    <source>
        <dbReference type="SMART" id="SM00872"/>
    </source>
</evidence>
<dbReference type="GO" id="GO:0046872">
    <property type="term" value="F:metal ion binding"/>
    <property type="evidence" value="ECO:0007669"/>
    <property type="project" value="UniProtKB-KW"/>
</dbReference>
<dbReference type="Pfam" id="PF09261">
    <property type="entry name" value="Alpha-mann_mid"/>
    <property type="match status" value="1"/>
</dbReference>
<dbReference type="GO" id="GO:0004559">
    <property type="term" value="F:alpha-mannosidase activity"/>
    <property type="evidence" value="ECO:0007669"/>
    <property type="project" value="InterPro"/>
</dbReference>
<comment type="caution">
    <text evidence="6">The sequence shown here is derived from an EMBL/GenBank/DDBJ whole genome shotgun (WGS) entry which is preliminary data.</text>
</comment>
<dbReference type="PANTHER" id="PTHR46017:SF1">
    <property type="entry name" value="ALPHA-MANNOSIDASE 2C1"/>
    <property type="match status" value="1"/>
</dbReference>
<keyword evidence="2" id="KW-0479">Metal-binding</keyword>
<sequence>MKPRVFVVGHSHIDAVWLWDRKETLDICRKTFSQVLEIIKKYPWFIYSQSTAQYYEWMEKEFPELFKEIKEKIENGAIEPVGGMWVESDCNLPSSESLARQILYAKRYFLEKFNKEVRVAWLPDTFGFCRTLPQIFKKSGIDYFLTSKLVWQSFHPFPHYAFWWKSPDGTKILGIQTVGLYSNDNPAGINHQLGVIRNTHGIETLIFLFGNGDHGEGLVPDMVGNLEKFIGENPGLEIKCSSAEGYFEALSQEVKEKDIPLVDDELYLKTHQGTFTTFSEIKENNRLAEVLLDCIERFSVISGVPYPKKELDEFWKTLLFNQFHDSLAGTSIPKVYDDSRADFKDIFNKGKKLLNAALEKIPACAGNPAEGKPFAVFNPLSWKRTGPAAIEAKDASGIVDSSGKSVLSQKIKEGGKEKLLFMAKDVPSLGYSGYRKISAAPKNKARPSLWAGTCCIQNKYFHVCVDSSSGRITKILNRKGGRNTLSGRGIALQVFEDNFPGEQETAWNIHLGRMNEMKIAGKLRVTEKGPVRASIEADYVFREKGSPDSKATMHISVYDSLPLVEFDLSLDWHSKYKMLKVAFPFFARNDRTAFEIPFGCTERLDPDAPQATVEQRDRKEVPGQRWVDHTDTSGKFGACLVNNNRYGFDAKNNVVRMSALRTPSYPGYNPWNPAGIIKANSDLGTHRISFALYPHKGGWREINAPRLGYEFNYPLMPVVVSARKGTQPAYSFAGINKENIIMSALKKAEDGNGLVLRFYETMGRKTTVEIKFSAPVKSASETDMIERDLRTLRVKGNSVKLSFNPYEIKTIKITVLNI</sequence>
<dbReference type="InterPro" id="IPR011682">
    <property type="entry name" value="Glyco_hydro_38_C"/>
</dbReference>
<reference evidence="7" key="1">
    <citation type="submission" date="2017-09" db="EMBL/GenBank/DDBJ databases">
        <title>Depth-based differentiation of microbial function through sediment-hosted aquifers and enrichment of novel symbionts in the deep terrestrial subsurface.</title>
        <authorList>
            <person name="Probst A.J."/>
            <person name="Ladd B."/>
            <person name="Jarett J.K."/>
            <person name="Geller-Mcgrath D.E."/>
            <person name="Sieber C.M.K."/>
            <person name="Emerson J.B."/>
            <person name="Anantharaman K."/>
            <person name="Thomas B.C."/>
            <person name="Malmstrom R."/>
            <person name="Stieglmeier M."/>
            <person name="Klingl A."/>
            <person name="Woyke T."/>
            <person name="Ryan C.M."/>
            <person name="Banfield J.F."/>
        </authorList>
    </citation>
    <scope>NUCLEOTIDE SEQUENCE [LARGE SCALE GENOMIC DNA]</scope>
</reference>
<dbReference type="SUPFAM" id="SSF88713">
    <property type="entry name" value="Glycoside hydrolase/deacetylase"/>
    <property type="match status" value="1"/>
</dbReference>
<dbReference type="GO" id="GO:0006013">
    <property type="term" value="P:mannose metabolic process"/>
    <property type="evidence" value="ECO:0007669"/>
    <property type="project" value="InterPro"/>
</dbReference>
<dbReference type="Gene3D" id="2.70.98.30">
    <property type="entry name" value="Golgi alpha-mannosidase II, domain 4"/>
    <property type="match status" value="1"/>
</dbReference>
<keyword evidence="4" id="KW-0326">Glycosidase</keyword>
<dbReference type="InterPro" id="IPR037094">
    <property type="entry name" value="Glyco_hydro_38_cen_sf"/>
</dbReference>
<dbReference type="SMART" id="SM00872">
    <property type="entry name" value="Alpha-mann_mid"/>
    <property type="match status" value="1"/>
</dbReference>
<comment type="similarity">
    <text evidence="1">Belongs to the glycosyl hydrolase 38 family.</text>
</comment>
<dbReference type="Pfam" id="PF01074">
    <property type="entry name" value="Glyco_hydro_38N"/>
    <property type="match status" value="1"/>
</dbReference>
<feature type="domain" description="Glycoside hydrolase family 38 central" evidence="5">
    <location>
        <begin position="269"/>
        <end position="343"/>
    </location>
</feature>
<evidence type="ECO:0000313" key="7">
    <source>
        <dbReference type="Proteomes" id="UP000229307"/>
    </source>
</evidence>
<evidence type="ECO:0000256" key="1">
    <source>
        <dbReference type="ARBA" id="ARBA00009792"/>
    </source>
</evidence>
<dbReference type="CDD" id="cd10789">
    <property type="entry name" value="GH38N_AMII_ER_cytosolic"/>
    <property type="match status" value="1"/>
</dbReference>